<dbReference type="InterPro" id="IPR036100">
    <property type="entry name" value="QueA_sf"/>
</dbReference>
<comment type="subcellular location">
    <subcellularLocation>
        <location evidence="5">Cytoplasm</location>
    </subcellularLocation>
</comment>
<evidence type="ECO:0000313" key="7">
    <source>
        <dbReference type="Proteomes" id="UP001302349"/>
    </source>
</evidence>
<dbReference type="PANTHER" id="PTHR30307:SF0">
    <property type="entry name" value="S-ADENOSYLMETHIONINE:TRNA RIBOSYLTRANSFERASE-ISOMERASE"/>
    <property type="match status" value="1"/>
</dbReference>
<name>A0ABZ0IJG4_9BACT</name>
<dbReference type="PANTHER" id="PTHR30307">
    <property type="entry name" value="S-ADENOSYLMETHIONINE:TRNA RIBOSYLTRANSFERASE-ISOMERASE"/>
    <property type="match status" value="1"/>
</dbReference>
<dbReference type="EC" id="2.4.99.17" evidence="5"/>
<evidence type="ECO:0000313" key="6">
    <source>
        <dbReference type="EMBL" id="WOK04691.1"/>
    </source>
</evidence>
<keyword evidence="2 5" id="KW-0808">Transferase</keyword>
<dbReference type="HAMAP" id="MF_00113">
    <property type="entry name" value="QueA"/>
    <property type="match status" value="1"/>
</dbReference>
<comment type="subunit">
    <text evidence="5">Monomer.</text>
</comment>
<evidence type="ECO:0000256" key="2">
    <source>
        <dbReference type="ARBA" id="ARBA00022679"/>
    </source>
</evidence>
<dbReference type="Pfam" id="PF02547">
    <property type="entry name" value="Queuosine_synth"/>
    <property type="match status" value="1"/>
</dbReference>
<comment type="pathway">
    <text evidence="5">tRNA modification; tRNA-queuosine biosynthesis.</text>
</comment>
<reference evidence="6 7" key="1">
    <citation type="journal article" date="2023" name="Microbiol. Resour. Announc.">
        <title>Complete Genome Sequence of Imperialibacter roseus strain P4T.</title>
        <authorList>
            <person name="Tizabi D.R."/>
            <person name="Bachvaroff T."/>
            <person name="Hill R.T."/>
        </authorList>
    </citation>
    <scope>NUCLEOTIDE SEQUENCE [LARGE SCALE GENOMIC DNA]</scope>
    <source>
        <strain evidence="6 7">P4T</strain>
    </source>
</reference>
<dbReference type="Gene3D" id="3.40.1780.10">
    <property type="entry name" value="QueA-like"/>
    <property type="match status" value="2"/>
</dbReference>
<comment type="catalytic activity">
    <reaction evidence="5">
        <text>7-aminomethyl-7-carbaguanosine(34) in tRNA + S-adenosyl-L-methionine = epoxyqueuosine(34) in tRNA + adenine + L-methionine + 2 H(+)</text>
        <dbReference type="Rhea" id="RHEA:32155"/>
        <dbReference type="Rhea" id="RHEA-COMP:10342"/>
        <dbReference type="Rhea" id="RHEA-COMP:18582"/>
        <dbReference type="ChEBI" id="CHEBI:15378"/>
        <dbReference type="ChEBI" id="CHEBI:16708"/>
        <dbReference type="ChEBI" id="CHEBI:57844"/>
        <dbReference type="ChEBI" id="CHEBI:59789"/>
        <dbReference type="ChEBI" id="CHEBI:82833"/>
        <dbReference type="ChEBI" id="CHEBI:194443"/>
        <dbReference type="EC" id="2.4.99.17"/>
    </reaction>
</comment>
<dbReference type="Proteomes" id="UP001302349">
    <property type="component" value="Chromosome"/>
</dbReference>
<dbReference type="EMBL" id="CP136051">
    <property type="protein sequence ID" value="WOK04691.1"/>
    <property type="molecule type" value="Genomic_DNA"/>
</dbReference>
<organism evidence="6 7">
    <name type="scientific">Imperialibacter roseus</name>
    <dbReference type="NCBI Taxonomy" id="1324217"/>
    <lineage>
        <taxon>Bacteria</taxon>
        <taxon>Pseudomonadati</taxon>
        <taxon>Bacteroidota</taxon>
        <taxon>Cytophagia</taxon>
        <taxon>Cytophagales</taxon>
        <taxon>Flammeovirgaceae</taxon>
        <taxon>Imperialibacter</taxon>
    </lineage>
</organism>
<gene>
    <name evidence="5" type="primary">queA</name>
    <name evidence="6" type="ORF">RT717_16545</name>
</gene>
<comment type="similarity">
    <text evidence="5">Belongs to the QueA family.</text>
</comment>
<evidence type="ECO:0000256" key="3">
    <source>
        <dbReference type="ARBA" id="ARBA00022691"/>
    </source>
</evidence>
<evidence type="ECO:0000256" key="1">
    <source>
        <dbReference type="ARBA" id="ARBA00022490"/>
    </source>
</evidence>
<sequence length="400" mass="45030">MPPQINVSEYTYDLPDERIAKFPLEDRSASKLLFYNKGTIEHLRFKSIPSLLPENTSLYFNNTKVIPARLAFQKYTGALIEIFLLQPILPSPVISVAMEARSPVVWKCMIGNAKRWKEGVLERNIELEGATLKVEVKRLGTNEVQLSWNKSAARFVDVVDAIGKTPLPPYLHREAIENDKKTYQTVYSKKDGAVAAPTAGLHFTGEVIQQLRDKGVATNFLTLHVSAGTFQPIKTATAEEHAMHSEQIIIKRENLEQLLTPGRFNVAVGTTSMRTLESTYWYGTMLGRNSVAEFKIPKLLPYEQQASLPSPKESIMNILNRMDALGVDELTGTTEIFIFPGYQFRVVNGLITNFHQPNSTLILLVAAFVGDDWRKVYNEALASDYRFLSYGDSSLLIPWK</sequence>
<evidence type="ECO:0000256" key="4">
    <source>
        <dbReference type="ARBA" id="ARBA00022785"/>
    </source>
</evidence>
<dbReference type="InterPro" id="IPR003699">
    <property type="entry name" value="QueA"/>
</dbReference>
<dbReference type="SUPFAM" id="SSF111337">
    <property type="entry name" value="QueA-like"/>
    <property type="match status" value="1"/>
</dbReference>
<proteinExistence type="inferred from homology"/>
<dbReference type="InterPro" id="IPR042118">
    <property type="entry name" value="QueA_dom1"/>
</dbReference>
<keyword evidence="4 5" id="KW-0671">Queuosine biosynthesis</keyword>
<keyword evidence="7" id="KW-1185">Reference proteome</keyword>
<keyword evidence="3 5" id="KW-0949">S-adenosyl-L-methionine</keyword>
<protein>
    <recommendedName>
        <fullName evidence="5">S-adenosylmethionine:tRNA ribosyltransferase-isomerase</fullName>
        <ecNumber evidence="5">2.4.99.17</ecNumber>
    </recommendedName>
    <alternativeName>
        <fullName evidence="5">Queuosine biosynthesis protein QueA</fullName>
    </alternativeName>
</protein>
<evidence type="ECO:0000256" key="5">
    <source>
        <dbReference type="HAMAP-Rule" id="MF_00113"/>
    </source>
</evidence>
<keyword evidence="1 5" id="KW-0963">Cytoplasm</keyword>
<dbReference type="RefSeq" id="WP_317487492.1">
    <property type="nucleotide sequence ID" value="NZ_CP136051.1"/>
</dbReference>
<comment type="function">
    <text evidence="5">Transfers and isomerizes the ribose moiety from AdoMet to the 7-aminomethyl group of 7-deazaguanine (preQ1-tRNA) to give epoxyqueuosine (oQ-tRNA).</text>
</comment>
<accession>A0ABZ0IJG4</accession>